<protein>
    <submittedName>
        <fullName evidence="1">Uncharacterized protein</fullName>
    </submittedName>
</protein>
<comment type="caution">
    <text evidence="1">The sequence shown here is derived from an EMBL/GenBank/DDBJ whole genome shotgun (WGS) entry which is preliminary data.</text>
</comment>
<evidence type="ECO:0000313" key="2">
    <source>
        <dbReference type="Proteomes" id="UP000552709"/>
    </source>
</evidence>
<sequence>MTVNPWESSGSVPNDCIGVTGAGEFTADQHNIMHPGNSLKPSLAVKPGSAISVKNLREAVRIFN</sequence>
<proteinExistence type="predicted"/>
<dbReference type="EMBL" id="JACHFL010000007">
    <property type="protein sequence ID" value="MBB5363915.1"/>
    <property type="molecule type" value="Genomic_DNA"/>
</dbReference>
<name>A0A7W8NFN6_9DEIO</name>
<accession>A0A7W8NFN6</accession>
<gene>
    <name evidence="1" type="ORF">HNQ08_003022</name>
</gene>
<keyword evidence="2" id="KW-1185">Reference proteome</keyword>
<reference evidence="1 2" key="1">
    <citation type="submission" date="2020-08" db="EMBL/GenBank/DDBJ databases">
        <title>Genomic Encyclopedia of Type Strains, Phase IV (KMG-IV): sequencing the most valuable type-strain genomes for metagenomic binning, comparative biology and taxonomic classification.</title>
        <authorList>
            <person name="Goeker M."/>
        </authorList>
    </citation>
    <scope>NUCLEOTIDE SEQUENCE [LARGE SCALE GENOMIC DNA]</scope>
    <source>
        <strain evidence="1 2">DSM 27939</strain>
    </source>
</reference>
<evidence type="ECO:0000313" key="1">
    <source>
        <dbReference type="EMBL" id="MBB5363915.1"/>
    </source>
</evidence>
<organism evidence="1 2">
    <name type="scientific">Deinococcus humi</name>
    <dbReference type="NCBI Taxonomy" id="662880"/>
    <lineage>
        <taxon>Bacteria</taxon>
        <taxon>Thermotogati</taxon>
        <taxon>Deinococcota</taxon>
        <taxon>Deinococci</taxon>
        <taxon>Deinococcales</taxon>
        <taxon>Deinococcaceae</taxon>
        <taxon>Deinococcus</taxon>
    </lineage>
</organism>
<dbReference type="Proteomes" id="UP000552709">
    <property type="component" value="Unassembled WGS sequence"/>
</dbReference>
<dbReference type="AlphaFoldDB" id="A0A7W8NFN6"/>